<sequence>MLVIRLGLVVCNAGEVERWRTKYLLLESRISKLEAEAQELKNGEPVVRVSGENDENAGVENEILDVDAINGEAPEDSAAARSVGLAREDAGVNVSGENDENVEVENEVLNEDATTVTMLIPRLHKTLV</sequence>
<dbReference type="Proteomes" id="UP001280121">
    <property type="component" value="Unassembled WGS sequence"/>
</dbReference>
<accession>A0AAD9XRP7</accession>
<evidence type="ECO:0000256" key="1">
    <source>
        <dbReference type="SAM" id="Coils"/>
    </source>
</evidence>
<gene>
    <name evidence="2" type="ORF">Ddye_002810</name>
</gene>
<name>A0AAD9XRP7_9ROSI</name>
<reference evidence="2" key="1">
    <citation type="journal article" date="2023" name="Plant J.">
        <title>Genome sequences and population genomics provide insights into the demographic history, inbreeding, and mutation load of two 'living fossil' tree species of Dipteronia.</title>
        <authorList>
            <person name="Feng Y."/>
            <person name="Comes H.P."/>
            <person name="Chen J."/>
            <person name="Zhu S."/>
            <person name="Lu R."/>
            <person name="Zhang X."/>
            <person name="Li P."/>
            <person name="Qiu J."/>
            <person name="Olsen K.M."/>
            <person name="Qiu Y."/>
        </authorList>
    </citation>
    <scope>NUCLEOTIDE SEQUENCE</scope>
    <source>
        <strain evidence="2">KIB01</strain>
    </source>
</reference>
<comment type="caution">
    <text evidence="2">The sequence shown here is derived from an EMBL/GenBank/DDBJ whole genome shotgun (WGS) entry which is preliminary data.</text>
</comment>
<evidence type="ECO:0000313" key="3">
    <source>
        <dbReference type="Proteomes" id="UP001280121"/>
    </source>
</evidence>
<protein>
    <submittedName>
        <fullName evidence="2">Uncharacterized protein</fullName>
    </submittedName>
</protein>
<evidence type="ECO:0000313" key="2">
    <source>
        <dbReference type="EMBL" id="KAK2664236.1"/>
    </source>
</evidence>
<dbReference type="EMBL" id="JANJYI010000001">
    <property type="protein sequence ID" value="KAK2664236.1"/>
    <property type="molecule type" value="Genomic_DNA"/>
</dbReference>
<feature type="coiled-coil region" evidence="1">
    <location>
        <begin position="16"/>
        <end position="43"/>
    </location>
</feature>
<dbReference type="AlphaFoldDB" id="A0AAD9XRP7"/>
<keyword evidence="3" id="KW-1185">Reference proteome</keyword>
<keyword evidence="1" id="KW-0175">Coiled coil</keyword>
<proteinExistence type="predicted"/>
<organism evidence="2 3">
    <name type="scientific">Dipteronia dyeriana</name>
    <dbReference type="NCBI Taxonomy" id="168575"/>
    <lineage>
        <taxon>Eukaryota</taxon>
        <taxon>Viridiplantae</taxon>
        <taxon>Streptophyta</taxon>
        <taxon>Embryophyta</taxon>
        <taxon>Tracheophyta</taxon>
        <taxon>Spermatophyta</taxon>
        <taxon>Magnoliopsida</taxon>
        <taxon>eudicotyledons</taxon>
        <taxon>Gunneridae</taxon>
        <taxon>Pentapetalae</taxon>
        <taxon>rosids</taxon>
        <taxon>malvids</taxon>
        <taxon>Sapindales</taxon>
        <taxon>Sapindaceae</taxon>
        <taxon>Hippocastanoideae</taxon>
        <taxon>Acereae</taxon>
        <taxon>Dipteronia</taxon>
    </lineage>
</organism>